<keyword evidence="2" id="KW-0472">Membrane</keyword>
<feature type="region of interest" description="Disordered" evidence="1">
    <location>
        <begin position="347"/>
        <end position="400"/>
    </location>
</feature>
<evidence type="ECO:0000313" key="5">
    <source>
        <dbReference type="EMBL" id="QRV02022.1"/>
    </source>
</evidence>
<dbReference type="RefSeq" id="WP_204424213.1">
    <property type="nucleotide sequence ID" value="NZ_CP070228.1"/>
</dbReference>
<feature type="compositionally biased region" description="Pro residues" evidence="1">
    <location>
        <begin position="370"/>
        <end position="384"/>
    </location>
</feature>
<proteinExistence type="predicted"/>
<feature type="signal peptide" evidence="3">
    <location>
        <begin position="1"/>
        <end position="26"/>
    </location>
</feature>
<dbReference type="InterPro" id="IPR023849">
    <property type="entry name" value="TQXA_dom"/>
</dbReference>
<evidence type="ECO:0000256" key="1">
    <source>
        <dbReference type="SAM" id="MobiDB-lite"/>
    </source>
</evidence>
<keyword evidence="6" id="KW-1185">Reference proteome</keyword>
<reference evidence="5 6" key="1">
    <citation type="submission" date="2021-02" db="EMBL/GenBank/DDBJ databases">
        <title>Complete Genome Sequence of Arcanobacterium phocisimile strain DSM 26142T from a harbour seal.</title>
        <authorList>
            <person name="Borowiak M."/>
            <person name="Alssahen M."/>
            <person name="Malorny B."/>
            <person name="Laemmler C."/>
            <person name="Siebert U."/>
            <person name="Ploetz M."/>
            <person name="Abdulmawjood A."/>
        </authorList>
    </citation>
    <scope>NUCLEOTIDE SEQUENCE [LARGE SCALE GENOMIC DNA]</scope>
    <source>
        <strain evidence="5 6">DSM 26142</strain>
    </source>
</reference>
<dbReference type="Pfam" id="PF08341">
    <property type="entry name" value="TED"/>
    <property type="match status" value="1"/>
</dbReference>
<name>A0ABX7IGR8_9ACTO</name>
<evidence type="ECO:0000256" key="3">
    <source>
        <dbReference type="SAM" id="SignalP"/>
    </source>
</evidence>
<keyword evidence="2" id="KW-0812">Transmembrane</keyword>
<gene>
    <name evidence="5" type="ORF">JTE88_08070</name>
</gene>
<evidence type="ECO:0000256" key="2">
    <source>
        <dbReference type="SAM" id="Phobius"/>
    </source>
</evidence>
<protein>
    <submittedName>
        <fullName evidence="5">Thioester domain-containing protein</fullName>
    </submittedName>
</protein>
<evidence type="ECO:0000313" key="6">
    <source>
        <dbReference type="Proteomes" id="UP000602653"/>
    </source>
</evidence>
<feature type="transmembrane region" description="Helical" evidence="2">
    <location>
        <begin position="410"/>
        <end position="430"/>
    </location>
</feature>
<feature type="chain" id="PRO_5046916667" evidence="3">
    <location>
        <begin position="27"/>
        <end position="436"/>
    </location>
</feature>
<dbReference type="EMBL" id="CP070228">
    <property type="protein sequence ID" value="QRV02022.1"/>
    <property type="molecule type" value="Genomic_DNA"/>
</dbReference>
<dbReference type="Proteomes" id="UP000602653">
    <property type="component" value="Chromosome"/>
</dbReference>
<dbReference type="InterPro" id="IPR013552">
    <property type="entry name" value="Thioester_dom"/>
</dbReference>
<sequence length="436" mass="47482">MNTVIRIVALAIASLFALIPASSAYADDADQQVSNSNYRIEPQEQQLRGFSMTYRPVADSHARNGYSRQTFHTSPMLFTISGDDNDRYRAYCLEITVSINRESPTAVTDWDGFLGDNAFGIDPQVRRKVGWIVQHSYPARNLDELASDIGVAQLSVAQAITATQSAIWRLTDGVEPDFADFAARSRDKDNVEGITKLYEYLLSEQNVGLEQQNMASDISLRLPQETGVAGELIGPIDVVTQISEVQIDVPDGVMLVDASGVEIDTAHVHPGQEMYIDARNAREQGTARIVASASVARYHGSLITPLISVDEHGQSLVMVREFQNHMAVEASVNWLGMADVCRDVEGKPVRDQDTGQPVRADSAQCVPEVPSTPQPSVGPEPPSPQAVVEQISGESKTPPVPQLAKTGAEIYLLSAFAGVLLASGFFFSVLHDKERN</sequence>
<organism evidence="5 6">
    <name type="scientific">Arcanobacterium phocisimile</name>
    <dbReference type="NCBI Taxonomy" id="1302235"/>
    <lineage>
        <taxon>Bacteria</taxon>
        <taxon>Bacillati</taxon>
        <taxon>Actinomycetota</taxon>
        <taxon>Actinomycetes</taxon>
        <taxon>Actinomycetales</taxon>
        <taxon>Actinomycetaceae</taxon>
        <taxon>Arcanobacterium</taxon>
    </lineage>
</organism>
<accession>A0ABX7IGR8</accession>
<keyword evidence="2" id="KW-1133">Transmembrane helix</keyword>
<keyword evidence="3" id="KW-0732">Signal</keyword>
<feature type="domain" description="Thioester" evidence="4">
    <location>
        <begin position="89"/>
        <end position="206"/>
    </location>
</feature>
<dbReference type="NCBIfam" id="TIGR03934">
    <property type="entry name" value="TQXA_dom"/>
    <property type="match status" value="1"/>
</dbReference>
<dbReference type="Gene3D" id="1.10.150.480">
    <property type="match status" value="1"/>
</dbReference>
<evidence type="ECO:0000259" key="4">
    <source>
        <dbReference type="Pfam" id="PF08341"/>
    </source>
</evidence>